<evidence type="ECO:0000313" key="3">
    <source>
        <dbReference type="Proteomes" id="UP000011761"/>
    </source>
</evidence>
<sequence>MMPQRHDLQTCTTPVPAPPPTIDQAVSTSKPGSRTCDFDFSEPALALHDQMERARPGHPPPRLTSRKPRRPGNGATSRTLPLRRHPFLVSAVLGSDARPVRRETVVIRWELPSNTDVAVRSGARKRTTLHLHPSHNNLQHPLLPPRPPRLANAHSLEIYASAHLRPSPSAPQRAGPTKPSSTSTPPPHLQPRKPSSARCCTKCRTA</sequence>
<dbReference type="AlphaFoldDB" id="M2NI87"/>
<dbReference type="HOGENOM" id="CLU_1331724_0_0_1"/>
<dbReference type="EMBL" id="KB445552">
    <property type="protein sequence ID" value="EMC98805.1"/>
    <property type="molecule type" value="Genomic_DNA"/>
</dbReference>
<name>M2NI87_BAUPA</name>
<dbReference type="RefSeq" id="XP_007673948.1">
    <property type="nucleotide sequence ID" value="XM_007675758.1"/>
</dbReference>
<protein>
    <submittedName>
        <fullName evidence="2">Uncharacterized protein</fullName>
    </submittedName>
</protein>
<feature type="region of interest" description="Disordered" evidence="1">
    <location>
        <begin position="1"/>
        <end position="82"/>
    </location>
</feature>
<dbReference type="Proteomes" id="UP000011761">
    <property type="component" value="Unassembled WGS sequence"/>
</dbReference>
<dbReference type="GeneID" id="19113427"/>
<gene>
    <name evidence="2" type="ORF">BAUCODRAFT_380762</name>
</gene>
<proteinExistence type="predicted"/>
<evidence type="ECO:0000313" key="2">
    <source>
        <dbReference type="EMBL" id="EMC98805.1"/>
    </source>
</evidence>
<reference evidence="2 3" key="1">
    <citation type="journal article" date="2012" name="PLoS Pathog.">
        <title>Diverse lifestyles and strategies of plant pathogenesis encoded in the genomes of eighteen Dothideomycetes fungi.</title>
        <authorList>
            <person name="Ohm R.A."/>
            <person name="Feau N."/>
            <person name="Henrissat B."/>
            <person name="Schoch C.L."/>
            <person name="Horwitz B.A."/>
            <person name="Barry K.W."/>
            <person name="Condon B.J."/>
            <person name="Copeland A.C."/>
            <person name="Dhillon B."/>
            <person name="Glaser F."/>
            <person name="Hesse C.N."/>
            <person name="Kosti I."/>
            <person name="LaButti K."/>
            <person name="Lindquist E.A."/>
            <person name="Lucas S."/>
            <person name="Salamov A.A."/>
            <person name="Bradshaw R.E."/>
            <person name="Ciuffetti L."/>
            <person name="Hamelin R.C."/>
            <person name="Kema G.H.J."/>
            <person name="Lawrence C."/>
            <person name="Scott J.A."/>
            <person name="Spatafora J.W."/>
            <person name="Turgeon B.G."/>
            <person name="de Wit P.J.G.M."/>
            <person name="Zhong S."/>
            <person name="Goodwin S.B."/>
            <person name="Grigoriev I.V."/>
        </authorList>
    </citation>
    <scope>NUCLEOTIDE SEQUENCE [LARGE SCALE GENOMIC DNA]</scope>
    <source>
        <strain evidence="2 3">UAMH 10762</strain>
    </source>
</reference>
<evidence type="ECO:0000256" key="1">
    <source>
        <dbReference type="SAM" id="MobiDB-lite"/>
    </source>
</evidence>
<feature type="region of interest" description="Disordered" evidence="1">
    <location>
        <begin position="161"/>
        <end position="206"/>
    </location>
</feature>
<keyword evidence="3" id="KW-1185">Reference proteome</keyword>
<organism evidence="2 3">
    <name type="scientific">Baudoinia panamericana (strain UAMH 10762)</name>
    <name type="common">Angels' share fungus</name>
    <name type="synonym">Baudoinia compniacensis (strain UAMH 10762)</name>
    <dbReference type="NCBI Taxonomy" id="717646"/>
    <lineage>
        <taxon>Eukaryota</taxon>
        <taxon>Fungi</taxon>
        <taxon>Dikarya</taxon>
        <taxon>Ascomycota</taxon>
        <taxon>Pezizomycotina</taxon>
        <taxon>Dothideomycetes</taxon>
        <taxon>Dothideomycetidae</taxon>
        <taxon>Mycosphaerellales</taxon>
        <taxon>Teratosphaeriaceae</taxon>
        <taxon>Baudoinia</taxon>
    </lineage>
</organism>
<dbReference type="KEGG" id="bcom:BAUCODRAFT_380762"/>
<accession>M2NI87</accession>